<evidence type="ECO:0000313" key="7">
    <source>
        <dbReference type="EMBL" id="CAF0912461.1"/>
    </source>
</evidence>
<dbReference type="Proteomes" id="UP000681722">
    <property type="component" value="Unassembled WGS sequence"/>
</dbReference>
<evidence type="ECO:0000256" key="6">
    <source>
        <dbReference type="RuleBase" id="RU365102"/>
    </source>
</evidence>
<dbReference type="InterPro" id="IPR049555">
    <property type="entry name" value="GDT1-like_CS"/>
</dbReference>
<feature type="transmembrane region" description="Helical" evidence="6">
    <location>
        <begin position="118"/>
        <end position="139"/>
    </location>
</feature>
<keyword evidence="4 6" id="KW-1133">Transmembrane helix</keyword>
<keyword evidence="9" id="KW-1185">Reference proteome</keyword>
<comment type="similarity">
    <text evidence="2 6">Belongs to the GDT1 family.</text>
</comment>
<comment type="caution">
    <text evidence="7">The sequence shown here is derived from an EMBL/GenBank/DDBJ whole genome shotgun (WGS) entry which is preliminary data.</text>
</comment>
<evidence type="ECO:0000313" key="8">
    <source>
        <dbReference type="EMBL" id="CAF3693291.1"/>
    </source>
</evidence>
<dbReference type="InterPro" id="IPR001727">
    <property type="entry name" value="GDT1-like"/>
</dbReference>
<dbReference type="PANTHER" id="PTHR12608">
    <property type="entry name" value="TRANSMEMBRANE PROTEIN HTP-1 RELATED"/>
    <property type="match status" value="1"/>
</dbReference>
<dbReference type="Pfam" id="PF01169">
    <property type="entry name" value="GDT1"/>
    <property type="match status" value="2"/>
</dbReference>
<feature type="transmembrane region" description="Helical" evidence="6">
    <location>
        <begin position="264"/>
        <end position="285"/>
    </location>
</feature>
<evidence type="ECO:0000256" key="4">
    <source>
        <dbReference type="ARBA" id="ARBA00022989"/>
    </source>
</evidence>
<evidence type="ECO:0000256" key="3">
    <source>
        <dbReference type="ARBA" id="ARBA00022692"/>
    </source>
</evidence>
<feature type="transmembrane region" description="Helical" evidence="6">
    <location>
        <begin position="145"/>
        <end position="164"/>
    </location>
</feature>
<gene>
    <name evidence="7" type="ORF">GPM918_LOCUS9220</name>
    <name evidence="8" type="ORF">SRO942_LOCUS9221</name>
</gene>
<sequence length="320" mass="35544">MVLSTRTCVFITTVTISFLLISLFIYTHNDYQQEYKLITQILLSNGTKIFVNSDKSNEQSKQQLAQDWHDKIKDKLHDSTNFGFIHAFLASLSVIMVSELGDKTFFIAAIMAMRHARLVIYSGAMGALVFMTILSALLGNIVSKFIARIYTYYISSILFMCFGIKMVRDGYLMSSDEGTQEYEEVQHDIEKAEATIDLELGGLTLISNGTSSQQRSVSKQILITAFIRRYISPIFVQAFIMTFLAEWGDRSQITTIVLATSKNLFGVIIGGTLGHGLCTGIAVLGGRFIAQQISPKTVTLVGGVVFLCFALSAIFIRPDK</sequence>
<dbReference type="GO" id="GO:0016020">
    <property type="term" value="C:membrane"/>
    <property type="evidence" value="ECO:0007669"/>
    <property type="project" value="UniProtKB-SubCell"/>
</dbReference>
<dbReference type="GO" id="GO:0005384">
    <property type="term" value="F:manganese ion transmembrane transporter activity"/>
    <property type="evidence" value="ECO:0007669"/>
    <property type="project" value="TreeGrafter"/>
</dbReference>
<comment type="subcellular location">
    <subcellularLocation>
        <location evidence="1 6">Membrane</location>
        <topology evidence="1 6">Multi-pass membrane protein</topology>
    </subcellularLocation>
</comment>
<keyword evidence="5 6" id="KW-0472">Membrane</keyword>
<dbReference type="Proteomes" id="UP000663829">
    <property type="component" value="Unassembled WGS sequence"/>
</dbReference>
<accession>A0A814ACW6</accession>
<dbReference type="PROSITE" id="PS01214">
    <property type="entry name" value="UPF0016"/>
    <property type="match status" value="1"/>
</dbReference>
<keyword evidence="3 6" id="KW-0812">Transmembrane</keyword>
<protein>
    <recommendedName>
        <fullName evidence="6">GDT1 family protein</fullName>
    </recommendedName>
</protein>
<feature type="transmembrane region" description="Helical" evidence="6">
    <location>
        <begin position="297"/>
        <end position="316"/>
    </location>
</feature>
<evidence type="ECO:0000256" key="5">
    <source>
        <dbReference type="ARBA" id="ARBA00023136"/>
    </source>
</evidence>
<dbReference type="GO" id="GO:0005794">
    <property type="term" value="C:Golgi apparatus"/>
    <property type="evidence" value="ECO:0007669"/>
    <property type="project" value="TreeGrafter"/>
</dbReference>
<dbReference type="EMBL" id="CAJNOQ010001691">
    <property type="protein sequence ID" value="CAF0912461.1"/>
    <property type="molecule type" value="Genomic_DNA"/>
</dbReference>
<dbReference type="OrthoDB" id="442680at2759"/>
<feature type="transmembrane region" description="Helical" evidence="6">
    <location>
        <begin position="221"/>
        <end position="244"/>
    </location>
</feature>
<name>A0A814ACW6_9BILA</name>
<dbReference type="GO" id="GO:0032468">
    <property type="term" value="P:Golgi calcium ion homeostasis"/>
    <property type="evidence" value="ECO:0007669"/>
    <property type="project" value="TreeGrafter"/>
</dbReference>
<evidence type="ECO:0000256" key="2">
    <source>
        <dbReference type="ARBA" id="ARBA00009190"/>
    </source>
</evidence>
<reference evidence="7" key="1">
    <citation type="submission" date="2021-02" db="EMBL/GenBank/DDBJ databases">
        <authorList>
            <person name="Nowell W R."/>
        </authorList>
    </citation>
    <scope>NUCLEOTIDE SEQUENCE</scope>
</reference>
<feature type="transmembrane region" description="Helical" evidence="6">
    <location>
        <begin position="79"/>
        <end position="97"/>
    </location>
</feature>
<evidence type="ECO:0000313" key="9">
    <source>
        <dbReference type="Proteomes" id="UP000663829"/>
    </source>
</evidence>
<dbReference type="GO" id="GO:0032472">
    <property type="term" value="P:Golgi calcium ion transport"/>
    <property type="evidence" value="ECO:0007669"/>
    <property type="project" value="TreeGrafter"/>
</dbReference>
<dbReference type="GO" id="GO:0015085">
    <property type="term" value="F:calcium ion transmembrane transporter activity"/>
    <property type="evidence" value="ECO:0007669"/>
    <property type="project" value="TreeGrafter"/>
</dbReference>
<dbReference type="AlphaFoldDB" id="A0A814ACW6"/>
<feature type="transmembrane region" description="Helical" evidence="6">
    <location>
        <begin position="7"/>
        <end position="26"/>
    </location>
</feature>
<dbReference type="PANTHER" id="PTHR12608:SF1">
    <property type="entry name" value="TRANSMEMBRANE PROTEIN 165"/>
    <property type="match status" value="1"/>
</dbReference>
<proteinExistence type="inferred from homology"/>
<evidence type="ECO:0000256" key="1">
    <source>
        <dbReference type="ARBA" id="ARBA00004141"/>
    </source>
</evidence>
<dbReference type="EMBL" id="CAJOBC010001691">
    <property type="protein sequence ID" value="CAF3693291.1"/>
    <property type="molecule type" value="Genomic_DNA"/>
</dbReference>
<organism evidence="7 9">
    <name type="scientific">Didymodactylos carnosus</name>
    <dbReference type="NCBI Taxonomy" id="1234261"/>
    <lineage>
        <taxon>Eukaryota</taxon>
        <taxon>Metazoa</taxon>
        <taxon>Spiralia</taxon>
        <taxon>Gnathifera</taxon>
        <taxon>Rotifera</taxon>
        <taxon>Eurotatoria</taxon>
        <taxon>Bdelloidea</taxon>
        <taxon>Philodinida</taxon>
        <taxon>Philodinidae</taxon>
        <taxon>Didymodactylos</taxon>
    </lineage>
</organism>